<dbReference type="RefSeq" id="WP_022769317.1">
    <property type="nucleotide sequence ID" value="NC_022575.1"/>
</dbReference>
<protein>
    <submittedName>
        <fullName evidence="1">Uncharacterized protein</fullName>
    </submittedName>
</protein>
<sequence length="473" mass="55445">MKKLLISIFGTSGVFVTSISSHTFNYWNQGEKLSNFAKEKINRFSSINEINKNKLIRKVEKTIQPSSLFKNYFLSWRLQSEGSSEDLYLVTKDNLVVKVPASKYGQKRRRMSDGHLIDKYDSWFGYRSFKKMKRNQSSELMSNMEKVKRFFDLFKVSDENEMKQLGEWWEEKLSDEQKCEILDIFVECDFIKKHLSNNDKNAKTIKEVLRIYPERIVSLARREEFKAPKLSDFIGIRKIIHLPKIGEFGHLIGGTVDEWMVDYLNDEYINKENKGEVNGFSLLERLFKGEHTFKNCFSEENSNFYPECKKEILIHYLGEKTKFGEEFVTPKVVGVVKGGTIEGTNSIRVSTGTQINRTSPVQKWIRETTEESPEQAKEFISAFKSTGRKEGIIDVRCKRFEKALLWIMDDPRIHGCKLAWELIIPGDVIEKRWCLFEIPNGKGYLREYEISIFKFSYLWNNNKFWAKCSNFGL</sequence>
<evidence type="ECO:0000313" key="1">
    <source>
        <dbReference type="EMBL" id="AGX88973.1"/>
    </source>
</evidence>
<evidence type="ECO:0000313" key="2">
    <source>
        <dbReference type="Proteomes" id="UP000017119"/>
    </source>
</evidence>
<organism evidence="1 2">
    <name type="scientific">Mycoplasma parvum str. Indiana</name>
    <dbReference type="NCBI Taxonomy" id="1403316"/>
    <lineage>
        <taxon>Bacteria</taxon>
        <taxon>Bacillati</taxon>
        <taxon>Mycoplasmatota</taxon>
        <taxon>Mollicutes</taxon>
        <taxon>Mycoplasmataceae</taxon>
        <taxon>Mycoplasma</taxon>
    </lineage>
</organism>
<dbReference type="KEGG" id="mpv:PRV_01045"/>
<dbReference type="EMBL" id="CP006771">
    <property type="protein sequence ID" value="AGX88973.1"/>
    <property type="molecule type" value="Genomic_DNA"/>
</dbReference>
<name>U5NFH2_9MOLU</name>
<dbReference type="AlphaFoldDB" id="U5NFH2"/>
<dbReference type="Proteomes" id="UP000017119">
    <property type="component" value="Chromosome"/>
</dbReference>
<accession>U5NFH2</accession>
<gene>
    <name evidence="1" type="ORF">PRV_01045</name>
</gene>
<keyword evidence="2" id="KW-1185">Reference proteome</keyword>
<proteinExistence type="predicted"/>
<dbReference type="PATRIC" id="fig|1403316.3.peg.183"/>
<dbReference type="STRING" id="1403316.PRV_01045"/>
<dbReference type="HOGENOM" id="CLU_053830_0_0_14"/>
<reference evidence="1 2" key="1">
    <citation type="journal article" date="2013" name="Genome Announc.">
        <title>Genome Sequence of Mycoplasma parvum (Formerly Eperythrozoon parvum), a Diminutive Hemoplasma of the Pig.</title>
        <authorList>
            <person name="do Nascimento N.C."/>
            <person name="Dos Santos A.P."/>
            <person name="Chu Y."/>
            <person name="Guimaraes A.M."/>
            <person name="Pagliaro A."/>
            <person name="Messick J.B."/>
        </authorList>
    </citation>
    <scope>NUCLEOTIDE SEQUENCE [LARGE SCALE GENOMIC DNA]</scope>
    <source>
        <strain evidence="1 2">Indiana</strain>
    </source>
</reference>